<dbReference type="InterPro" id="IPR029064">
    <property type="entry name" value="Ribosomal_eL30-like_sf"/>
</dbReference>
<dbReference type="SUPFAM" id="SSF75217">
    <property type="entry name" value="alpha/beta knot"/>
    <property type="match status" value="1"/>
</dbReference>
<dbReference type="EMBL" id="MFFW01000031">
    <property type="protein sequence ID" value="OGF24237.1"/>
    <property type="molecule type" value="Genomic_DNA"/>
</dbReference>
<accession>A0A1F5SC33</accession>
<dbReference type="InterPro" id="IPR001537">
    <property type="entry name" value="SpoU_MeTrfase"/>
</dbReference>
<dbReference type="GO" id="GO:0003723">
    <property type="term" value="F:RNA binding"/>
    <property type="evidence" value="ECO:0007669"/>
    <property type="project" value="InterPro"/>
</dbReference>
<dbReference type="InterPro" id="IPR053888">
    <property type="entry name" value="MRM3-like_sub_bind"/>
</dbReference>
<dbReference type="GO" id="GO:0005737">
    <property type="term" value="C:cytoplasm"/>
    <property type="evidence" value="ECO:0007669"/>
    <property type="project" value="UniProtKB-ARBA"/>
</dbReference>
<sequence length="258" mass="28534">MTMIIESLENPKIKNIVKLRESSRQRQERALFLIEGYREIGLALRAGVQIENLFYSPGYIKRGPAIEEEKIIEVSKKVFSKISYREKPDGFLAVAKIKDKKLADLKLSANPLLVVLEAVEKPGNLGAILRTADAAGADAVIINDAKTDIYSPNVIRASQGTVFTIAAILSSAAETIEFCKNNKIRIFAATPEAKKEYTHVDYKEARAIVMGAEDKGLSQAWLEAADEKIKIKMRGKIDSLNVSVSAAVILFEALRQRN</sequence>
<dbReference type="PANTHER" id="PTHR43191:SF2">
    <property type="entry name" value="RRNA METHYLTRANSFERASE 3, MITOCHONDRIAL"/>
    <property type="match status" value="1"/>
</dbReference>
<dbReference type="PANTHER" id="PTHR43191">
    <property type="entry name" value="RRNA METHYLTRANSFERASE 3"/>
    <property type="match status" value="1"/>
</dbReference>
<evidence type="ECO:0000313" key="5">
    <source>
        <dbReference type="EMBL" id="OGF24237.1"/>
    </source>
</evidence>
<dbReference type="SMART" id="SM00967">
    <property type="entry name" value="SpoU_sub_bind"/>
    <property type="match status" value="1"/>
</dbReference>
<dbReference type="InterPro" id="IPR029028">
    <property type="entry name" value="Alpha/beta_knot_MTases"/>
</dbReference>
<evidence type="ECO:0000313" key="6">
    <source>
        <dbReference type="Proteomes" id="UP000178783"/>
    </source>
</evidence>
<dbReference type="Gene3D" id="3.40.1280.10">
    <property type="match status" value="1"/>
</dbReference>
<dbReference type="STRING" id="1797989.A3H66_02175"/>
<dbReference type="SUPFAM" id="SSF55315">
    <property type="entry name" value="L30e-like"/>
    <property type="match status" value="1"/>
</dbReference>
<dbReference type="InterPro" id="IPR013123">
    <property type="entry name" value="SpoU_subst-bd"/>
</dbReference>
<dbReference type="GO" id="GO:0008173">
    <property type="term" value="F:RNA methyltransferase activity"/>
    <property type="evidence" value="ECO:0007669"/>
    <property type="project" value="InterPro"/>
</dbReference>
<dbReference type="GO" id="GO:0006396">
    <property type="term" value="P:RNA processing"/>
    <property type="evidence" value="ECO:0007669"/>
    <property type="project" value="InterPro"/>
</dbReference>
<evidence type="ECO:0000259" key="4">
    <source>
        <dbReference type="SMART" id="SM00967"/>
    </source>
</evidence>
<evidence type="ECO:0000256" key="2">
    <source>
        <dbReference type="ARBA" id="ARBA00022603"/>
    </source>
</evidence>
<gene>
    <name evidence="5" type="ORF">A3H66_02175</name>
</gene>
<proteinExistence type="inferred from homology"/>
<dbReference type="CDD" id="cd18104">
    <property type="entry name" value="SpoU-like_RNA-MTase"/>
    <property type="match status" value="1"/>
</dbReference>
<keyword evidence="3" id="KW-0808">Transferase</keyword>
<dbReference type="GO" id="GO:0032259">
    <property type="term" value="P:methylation"/>
    <property type="evidence" value="ECO:0007669"/>
    <property type="project" value="UniProtKB-KW"/>
</dbReference>
<comment type="similarity">
    <text evidence="1">Belongs to the class IV-like SAM-binding methyltransferase superfamily. RNA methyltransferase TrmH family.</text>
</comment>
<comment type="caution">
    <text evidence="5">The sequence shown here is derived from an EMBL/GenBank/DDBJ whole genome shotgun (WGS) entry which is preliminary data.</text>
</comment>
<dbReference type="Pfam" id="PF00588">
    <property type="entry name" value="SpoU_methylase"/>
    <property type="match status" value="1"/>
</dbReference>
<dbReference type="AlphaFoldDB" id="A0A1F5SC33"/>
<protein>
    <recommendedName>
        <fullName evidence="4">RNA 2-O ribose methyltransferase substrate binding domain-containing protein</fullName>
    </recommendedName>
</protein>
<evidence type="ECO:0000256" key="1">
    <source>
        <dbReference type="ARBA" id="ARBA00007228"/>
    </source>
</evidence>
<keyword evidence="2" id="KW-0489">Methyltransferase</keyword>
<evidence type="ECO:0000256" key="3">
    <source>
        <dbReference type="ARBA" id="ARBA00022679"/>
    </source>
</evidence>
<dbReference type="InterPro" id="IPR029026">
    <property type="entry name" value="tRNA_m1G_MTases_N"/>
</dbReference>
<organism evidence="5 6">
    <name type="scientific">Candidatus Falkowbacteria bacterium RIFCSPLOWO2_02_FULL_45_21</name>
    <dbReference type="NCBI Taxonomy" id="1797989"/>
    <lineage>
        <taxon>Bacteria</taxon>
        <taxon>Candidatus Falkowiibacteriota</taxon>
    </lineage>
</organism>
<dbReference type="Proteomes" id="UP000178783">
    <property type="component" value="Unassembled WGS sequence"/>
</dbReference>
<reference evidence="5 6" key="1">
    <citation type="journal article" date="2016" name="Nat. Commun.">
        <title>Thousands of microbial genomes shed light on interconnected biogeochemical processes in an aquifer system.</title>
        <authorList>
            <person name="Anantharaman K."/>
            <person name="Brown C.T."/>
            <person name="Hug L.A."/>
            <person name="Sharon I."/>
            <person name="Castelle C.J."/>
            <person name="Probst A.J."/>
            <person name="Thomas B.C."/>
            <person name="Singh A."/>
            <person name="Wilkins M.J."/>
            <person name="Karaoz U."/>
            <person name="Brodie E.L."/>
            <person name="Williams K.H."/>
            <person name="Hubbard S.S."/>
            <person name="Banfield J.F."/>
        </authorList>
    </citation>
    <scope>NUCLEOTIDE SEQUENCE [LARGE SCALE GENOMIC DNA]</scope>
</reference>
<dbReference type="InterPro" id="IPR051259">
    <property type="entry name" value="rRNA_Methyltransferase"/>
</dbReference>
<name>A0A1F5SC33_9BACT</name>
<dbReference type="Pfam" id="PF22435">
    <property type="entry name" value="MRM3-like_sub_bind"/>
    <property type="match status" value="1"/>
</dbReference>
<feature type="domain" description="RNA 2-O ribose methyltransferase substrate binding" evidence="4">
    <location>
        <begin position="33"/>
        <end position="101"/>
    </location>
</feature>
<dbReference type="Gene3D" id="3.30.1330.30">
    <property type="match status" value="1"/>
</dbReference>